<dbReference type="AlphaFoldDB" id="A0A2S9KFN9"/>
<evidence type="ECO:0000313" key="2">
    <source>
        <dbReference type="EMBL" id="PRD69261.1"/>
    </source>
</evidence>
<dbReference type="OrthoDB" id="8970826at2"/>
<accession>A0A2S9KFN9</accession>
<protein>
    <submittedName>
        <fullName evidence="2">Uncharacterized protein</fullName>
    </submittedName>
</protein>
<keyword evidence="1" id="KW-0812">Transmembrane</keyword>
<sequence length="413" mass="42318">MTATTIKPHPERDGDRHLRPAAYYALALLAGAIGLSASYVTVQLFALAIRVTDPEGPTRELLTLTAALFVAAELTAMFVIGLAPVRRLRALRWQLAACAVALVAFEAVSLYGARVALVQSADARAHAGAGRVEQLRASIAVNRSSAAALVAAGQRSSQSAIASSRADGAQSIREAAALEADNRRMAAELAQLEAGRTPTVTDVFGQGGVIVLAVAQSLLISCIGLLFLGAAGALARAARDARGTATTDAAPAQAAAPTVAPVQQPTRAVVLPSWHRCTLPALAAGAGLLGASLAHAEPMQTPARSADAPTDAPSAQADAVPVAVDALVTAVPDAPHGTDAPDEDGARFLRVREGIEAGRIKPSLRAIYAAEGASQEVARRYLEGLEQDGVIERAGRGYALRAITSPAKKGGEA</sequence>
<dbReference type="RefSeq" id="WP_105729093.1">
    <property type="nucleotide sequence ID" value="NZ_PVLR01000016.1"/>
</dbReference>
<evidence type="ECO:0000256" key="1">
    <source>
        <dbReference type="SAM" id="Phobius"/>
    </source>
</evidence>
<reference evidence="2 3" key="1">
    <citation type="submission" date="2018-03" db="EMBL/GenBank/DDBJ databases">
        <title>Comparative genomics illustrates the genes involved in a hyperalkaliphilic mechanisms of Serpentinomonas isolated from highly-alkaline calcium-rich serpentinized springs.</title>
        <authorList>
            <person name="Suzuki S."/>
            <person name="Ishii S."/>
            <person name="Walworth N."/>
            <person name="Bird L."/>
            <person name="Kuenen J.G."/>
            <person name="Nealson K.H."/>
        </authorList>
    </citation>
    <scope>NUCLEOTIDE SEQUENCE [LARGE SCALE GENOMIC DNA]</scope>
    <source>
        <strain evidence="2 3">83</strain>
    </source>
</reference>
<dbReference type="Proteomes" id="UP000238326">
    <property type="component" value="Unassembled WGS sequence"/>
</dbReference>
<feature type="transmembrane region" description="Helical" evidence="1">
    <location>
        <begin position="21"/>
        <end position="49"/>
    </location>
</feature>
<organism evidence="2 3">
    <name type="scientific">Malikia spinosa</name>
    <dbReference type="NCBI Taxonomy" id="86180"/>
    <lineage>
        <taxon>Bacteria</taxon>
        <taxon>Pseudomonadati</taxon>
        <taxon>Pseudomonadota</taxon>
        <taxon>Betaproteobacteria</taxon>
        <taxon>Burkholderiales</taxon>
        <taxon>Comamonadaceae</taxon>
        <taxon>Malikia</taxon>
    </lineage>
</organism>
<dbReference type="EMBL" id="PVLR01000016">
    <property type="protein sequence ID" value="PRD69261.1"/>
    <property type="molecule type" value="Genomic_DNA"/>
</dbReference>
<proteinExistence type="predicted"/>
<gene>
    <name evidence="2" type="ORF">C6P61_06350</name>
</gene>
<feature type="transmembrane region" description="Helical" evidence="1">
    <location>
        <begin position="61"/>
        <end position="83"/>
    </location>
</feature>
<keyword evidence="1" id="KW-0472">Membrane</keyword>
<evidence type="ECO:0000313" key="3">
    <source>
        <dbReference type="Proteomes" id="UP000238326"/>
    </source>
</evidence>
<keyword evidence="1" id="KW-1133">Transmembrane helix</keyword>
<feature type="transmembrane region" description="Helical" evidence="1">
    <location>
        <begin position="95"/>
        <end position="113"/>
    </location>
</feature>
<name>A0A2S9KFN9_9BURK</name>
<feature type="transmembrane region" description="Helical" evidence="1">
    <location>
        <begin position="209"/>
        <end position="234"/>
    </location>
</feature>
<comment type="caution">
    <text evidence="2">The sequence shown here is derived from an EMBL/GenBank/DDBJ whole genome shotgun (WGS) entry which is preliminary data.</text>
</comment>
<keyword evidence="3" id="KW-1185">Reference proteome</keyword>